<feature type="domain" description="Phage head morphogenesis" evidence="1">
    <location>
        <begin position="205"/>
        <end position="310"/>
    </location>
</feature>
<dbReference type="InterPro" id="IPR006528">
    <property type="entry name" value="Phage_head_morphogenesis_dom"/>
</dbReference>
<dbReference type="Pfam" id="PF14424">
    <property type="entry name" value="Toxin-deaminase"/>
    <property type="match status" value="1"/>
</dbReference>
<dbReference type="Pfam" id="PF04233">
    <property type="entry name" value="Phage_Mu_F"/>
    <property type="match status" value="1"/>
</dbReference>
<reference evidence="2 3" key="1">
    <citation type="submission" date="2020-09" db="EMBL/GenBank/DDBJ databases">
        <title>Paenibacillus sp. CAU 1523 isolated from sand of Haeundae Beach.</title>
        <authorList>
            <person name="Kim W."/>
        </authorList>
    </citation>
    <scope>NUCLEOTIDE SEQUENCE [LARGE SCALE GENOMIC DNA]</scope>
    <source>
        <strain evidence="2 3">CAU 1523</strain>
    </source>
</reference>
<comment type="caution">
    <text evidence="2">The sequence shown here is derived from an EMBL/GenBank/DDBJ whole genome shotgun (WGS) entry which is preliminary data.</text>
</comment>
<gene>
    <name evidence="2" type="ORF">IFO66_16795</name>
</gene>
<sequence length="511" mass="58784">MVIELADDDEQWLERALTLEKESLEVGSEVMRELFKQYEQAAREIRVSVNDFLVRYEDEQGSAHDRADKLLNTAEMQEWKDSVEDWAKRIDEEKDDAAKRLLQSRLKMVKCSASPRTRLDLVSGQMRIVLDDLSAKIVRQMWNAFEGLYSDAYYKKIFDIEQRYGSLREFKKLDSEMNDVLSYPWSGVNFADRMAENIRMLHFQMEKTVSQGWRHGKGSNEISKELSDQMGASFKHIEILVQGESAYFHNEAIRLAYDAVGVKQYEYVAKLDRRTSDTCQSLDGKRFNVSDAQRRINYPPMHPRCRSTTIEVADGMDESRLGGEHLPKANTYEQWYKDRVDSGQTAKRFPTRLISPIVDKHIIDKVALAREGLSKRYKESGNFAYAEVNITGVDKTDFYAHSGIHDPAKKIPGTEEFSFKPENPIFEATEAPDNAGNIYLRDGDTEYKILNDLVIRLGNNPNVTGKIKLFTEKDTCGSCNRIIQQFDEKYPNITMEVVHNGDVLVQPKTSK</sequence>
<dbReference type="EMBL" id="JACYTN010000017">
    <property type="protein sequence ID" value="MBD8499955.1"/>
    <property type="molecule type" value="Genomic_DNA"/>
</dbReference>
<evidence type="ECO:0000259" key="1">
    <source>
        <dbReference type="Pfam" id="PF04233"/>
    </source>
</evidence>
<organism evidence="2 3">
    <name type="scientific">Paenibacillus arenosi</name>
    <dbReference type="NCBI Taxonomy" id="2774142"/>
    <lineage>
        <taxon>Bacteria</taxon>
        <taxon>Bacillati</taxon>
        <taxon>Bacillota</taxon>
        <taxon>Bacilli</taxon>
        <taxon>Bacillales</taxon>
        <taxon>Paenibacillaceae</taxon>
        <taxon>Paenibacillus</taxon>
    </lineage>
</organism>
<dbReference type="Proteomes" id="UP000634529">
    <property type="component" value="Unassembled WGS sequence"/>
</dbReference>
<keyword evidence="3" id="KW-1185">Reference proteome</keyword>
<name>A0ABR9B3B2_9BACL</name>
<proteinExistence type="predicted"/>
<evidence type="ECO:0000313" key="3">
    <source>
        <dbReference type="Proteomes" id="UP000634529"/>
    </source>
</evidence>
<dbReference type="RefSeq" id="WP_192026279.1">
    <property type="nucleotide sequence ID" value="NZ_JACYTN010000017.1"/>
</dbReference>
<dbReference type="NCBIfam" id="TIGR01641">
    <property type="entry name" value="phageSPP1_gp7"/>
    <property type="match status" value="1"/>
</dbReference>
<evidence type="ECO:0000313" key="2">
    <source>
        <dbReference type="EMBL" id="MBD8499955.1"/>
    </source>
</evidence>
<accession>A0ABR9B3B2</accession>
<dbReference type="InterPro" id="IPR032721">
    <property type="entry name" value="Toxin-deaminase"/>
</dbReference>
<protein>
    <submittedName>
        <fullName evidence="2">Minor capsid protein</fullName>
    </submittedName>
</protein>